<name>A0AAE0AM36_9ROSI</name>
<evidence type="ECO:0000313" key="2">
    <source>
        <dbReference type="EMBL" id="KAK3219949.1"/>
    </source>
</evidence>
<sequence>YNGMMTVSITPNHHASAIVASAFYALFTLLPAFSSRNFYGLIVTQYGDSEETIKVLGISLDPSIKWPICHVITEALRFDSHVMALNALQQASKCIAREDKFPVALAIPTTQPDISKPETQLPPSSRYSLFIRLVGDVLHETRTCGQLLGRNEDGLLPSSSSQSCRQLLAAVTPSCRTIRQLRRPHSPAVLSSTAATRQSCVFWVLVFH</sequence>
<evidence type="ECO:0000313" key="3">
    <source>
        <dbReference type="Proteomes" id="UP001281410"/>
    </source>
</evidence>
<feature type="transmembrane region" description="Helical" evidence="1">
    <location>
        <begin position="14"/>
        <end position="33"/>
    </location>
</feature>
<keyword evidence="1" id="KW-0472">Membrane</keyword>
<evidence type="ECO:0000256" key="1">
    <source>
        <dbReference type="SAM" id="Phobius"/>
    </source>
</evidence>
<organism evidence="2 3">
    <name type="scientific">Dipteronia sinensis</name>
    <dbReference type="NCBI Taxonomy" id="43782"/>
    <lineage>
        <taxon>Eukaryota</taxon>
        <taxon>Viridiplantae</taxon>
        <taxon>Streptophyta</taxon>
        <taxon>Embryophyta</taxon>
        <taxon>Tracheophyta</taxon>
        <taxon>Spermatophyta</taxon>
        <taxon>Magnoliopsida</taxon>
        <taxon>eudicotyledons</taxon>
        <taxon>Gunneridae</taxon>
        <taxon>Pentapetalae</taxon>
        <taxon>rosids</taxon>
        <taxon>malvids</taxon>
        <taxon>Sapindales</taxon>
        <taxon>Sapindaceae</taxon>
        <taxon>Hippocastanoideae</taxon>
        <taxon>Acereae</taxon>
        <taxon>Dipteronia</taxon>
    </lineage>
</organism>
<keyword evidence="3" id="KW-1185">Reference proteome</keyword>
<dbReference type="EMBL" id="JANJYJ010000004">
    <property type="protein sequence ID" value="KAK3219949.1"/>
    <property type="molecule type" value="Genomic_DNA"/>
</dbReference>
<gene>
    <name evidence="2" type="ORF">Dsin_013919</name>
</gene>
<protein>
    <submittedName>
        <fullName evidence="2">Uncharacterized protein</fullName>
    </submittedName>
</protein>
<feature type="non-terminal residue" evidence="2">
    <location>
        <position position="208"/>
    </location>
</feature>
<dbReference type="AlphaFoldDB" id="A0AAE0AM36"/>
<keyword evidence="1" id="KW-0812">Transmembrane</keyword>
<reference evidence="2" key="1">
    <citation type="journal article" date="2023" name="Plant J.">
        <title>Genome sequences and population genomics provide insights into the demographic history, inbreeding, and mutation load of two 'living fossil' tree species of Dipteronia.</title>
        <authorList>
            <person name="Feng Y."/>
            <person name="Comes H.P."/>
            <person name="Chen J."/>
            <person name="Zhu S."/>
            <person name="Lu R."/>
            <person name="Zhang X."/>
            <person name="Li P."/>
            <person name="Qiu J."/>
            <person name="Olsen K.M."/>
            <person name="Qiu Y."/>
        </authorList>
    </citation>
    <scope>NUCLEOTIDE SEQUENCE</scope>
    <source>
        <strain evidence="2">NBL</strain>
    </source>
</reference>
<accession>A0AAE0AM36</accession>
<keyword evidence="1" id="KW-1133">Transmembrane helix</keyword>
<proteinExistence type="predicted"/>
<comment type="caution">
    <text evidence="2">The sequence shown here is derived from an EMBL/GenBank/DDBJ whole genome shotgun (WGS) entry which is preliminary data.</text>
</comment>
<dbReference type="Proteomes" id="UP001281410">
    <property type="component" value="Unassembled WGS sequence"/>
</dbReference>